<evidence type="ECO:0000313" key="1">
    <source>
        <dbReference type="EMBL" id="KKH64534.1"/>
    </source>
</evidence>
<dbReference type="PATRIC" id="fig|2209.54.peg.1256"/>
<protein>
    <submittedName>
        <fullName evidence="1">Uncharacterized protein</fullName>
    </submittedName>
</protein>
<sequence>YKTDLVFALIPTITSISRQSLLSGKLPVELESPFNLSKEKQLFISKCIENGYRENQIKYYRGYDIDINRGDKCICVIINDIDDLVHGQIQGKQGMYNDISYLAKTDKIQNLIQKLCERGFNVYITSDHGNTSSICIGNPRGNGVEVESKCKRALIYRDFADYKKIKEEYNLIEYPGAYLPKEYKYLICETSKSFGVKGQQIMTHGGINIEEVIVPFVTIDRRSCL</sequence>
<organism evidence="1 2">
    <name type="scientific">Methanosarcina mazei</name>
    <name type="common">Methanosarcina frisia</name>
    <dbReference type="NCBI Taxonomy" id="2209"/>
    <lineage>
        <taxon>Archaea</taxon>
        <taxon>Methanobacteriati</taxon>
        <taxon>Methanobacteriota</taxon>
        <taxon>Stenosarchaea group</taxon>
        <taxon>Methanomicrobia</taxon>
        <taxon>Methanosarcinales</taxon>
        <taxon>Methanosarcinaceae</taxon>
        <taxon>Methanosarcina</taxon>
    </lineage>
</organism>
<dbReference type="EMBL" id="JJQO01000162">
    <property type="protein sequence ID" value="KKH64534.1"/>
    <property type="molecule type" value="Genomic_DNA"/>
</dbReference>
<gene>
    <name evidence="1" type="ORF">DU75_05780</name>
</gene>
<dbReference type="RefSeq" id="WP_048042434.1">
    <property type="nucleotide sequence ID" value="NZ_JJQO01000162.1"/>
</dbReference>
<accession>A0A0F8RUH9</accession>
<proteinExistence type="predicted"/>
<dbReference type="Pfam" id="PF08665">
    <property type="entry name" value="PglZ"/>
    <property type="match status" value="1"/>
</dbReference>
<comment type="caution">
    <text evidence="1">The sequence shown here is derived from an EMBL/GenBank/DDBJ whole genome shotgun (WGS) entry which is preliminary data.</text>
</comment>
<dbReference type="Proteomes" id="UP000034692">
    <property type="component" value="Unassembled WGS sequence"/>
</dbReference>
<name>A0A0F8RUH9_METMZ</name>
<dbReference type="AlphaFoldDB" id="A0A0F8RUH9"/>
<reference evidence="1 2" key="1">
    <citation type="journal article" date="2015" name="ISME J.">
        <title>Genomic and phenotypic differentiation among Methanosarcina mazei populations from Columbia River sediment.</title>
        <authorList>
            <person name="Youngblut N.D."/>
            <person name="Wirth J.S."/>
            <person name="Henriksen J.R."/>
            <person name="Smith M."/>
            <person name="Simon H."/>
            <person name="Metcalf W.W."/>
            <person name="Whitaker R.J."/>
        </authorList>
    </citation>
    <scope>NUCLEOTIDE SEQUENCE [LARGE SCALE GENOMIC DNA]</scope>
    <source>
        <strain evidence="1 2">1.H.A.2.7</strain>
    </source>
</reference>
<feature type="non-terminal residue" evidence="1">
    <location>
        <position position="1"/>
    </location>
</feature>
<evidence type="ECO:0000313" key="2">
    <source>
        <dbReference type="Proteomes" id="UP000034692"/>
    </source>
</evidence>